<dbReference type="PANTHER" id="PTHR13498">
    <property type="entry name" value="SPERM ASSOCIATED ANTIGEN 7"/>
    <property type="match status" value="1"/>
</dbReference>
<dbReference type="Pfam" id="PF01424">
    <property type="entry name" value="R3H"/>
    <property type="match status" value="1"/>
</dbReference>
<dbReference type="FunCoup" id="A0A2J7QKI4">
    <property type="interactions" value="298"/>
</dbReference>
<keyword evidence="4" id="KW-1185">Reference proteome</keyword>
<evidence type="ECO:0000259" key="2">
    <source>
        <dbReference type="PROSITE" id="PS51061"/>
    </source>
</evidence>
<feature type="region of interest" description="Disordered" evidence="1">
    <location>
        <begin position="1"/>
        <end position="33"/>
    </location>
</feature>
<dbReference type="InterPro" id="IPR017330">
    <property type="entry name" value="SPAG7"/>
</dbReference>
<evidence type="ECO:0000313" key="3">
    <source>
        <dbReference type="EMBL" id="PNF29094.1"/>
    </source>
</evidence>
<dbReference type="Gene3D" id="3.30.1370.50">
    <property type="entry name" value="R3H-like domain"/>
    <property type="match status" value="1"/>
</dbReference>
<dbReference type="EMBL" id="NEVH01013262">
    <property type="protein sequence ID" value="PNF29094.1"/>
    <property type="molecule type" value="Genomic_DNA"/>
</dbReference>
<dbReference type="OrthoDB" id="5979509at2759"/>
<organism evidence="3 4">
    <name type="scientific">Cryptotermes secundus</name>
    <dbReference type="NCBI Taxonomy" id="105785"/>
    <lineage>
        <taxon>Eukaryota</taxon>
        <taxon>Metazoa</taxon>
        <taxon>Ecdysozoa</taxon>
        <taxon>Arthropoda</taxon>
        <taxon>Hexapoda</taxon>
        <taxon>Insecta</taxon>
        <taxon>Pterygota</taxon>
        <taxon>Neoptera</taxon>
        <taxon>Polyneoptera</taxon>
        <taxon>Dictyoptera</taxon>
        <taxon>Blattodea</taxon>
        <taxon>Blattoidea</taxon>
        <taxon>Termitoidae</taxon>
        <taxon>Kalotermitidae</taxon>
        <taxon>Cryptotermitinae</taxon>
        <taxon>Cryptotermes</taxon>
    </lineage>
</organism>
<dbReference type="Proteomes" id="UP000235965">
    <property type="component" value="Unassembled WGS sequence"/>
</dbReference>
<feature type="region of interest" description="Disordered" evidence="1">
    <location>
        <begin position="176"/>
        <end position="226"/>
    </location>
</feature>
<dbReference type="STRING" id="105785.A0A2J7QKI4"/>
<sequence length="226" mass="26250">MDLLGSILNSMDKPPSFSNKQRSLMKKHKEEILKKQREEKEKLKAFRETIEENINKFLQDESLQKHKFEPMEQVYRSIVRDVAEVAGVPAFSIGEEGIDRHVMIFKPEFAPSDDELAALRRGEEWDPEKAKLLAQKQELERKEEEERALKTPKDFVPSSNYRAKYEHLIGREAAKEAARKTQTNKQYGFVPSENKKDVRSIEQTLADIQSKKRQKVSHTPTPDLAE</sequence>
<dbReference type="PANTHER" id="PTHR13498:SF3">
    <property type="entry name" value="SPERM-ASSOCIATED ANTIGEN 7"/>
    <property type="match status" value="1"/>
</dbReference>
<dbReference type="PROSITE" id="PS51061">
    <property type="entry name" value="R3H"/>
    <property type="match status" value="1"/>
</dbReference>
<protein>
    <submittedName>
        <fullName evidence="3">Sperm-associated antigen 7</fullName>
    </submittedName>
</protein>
<reference evidence="3 4" key="1">
    <citation type="submission" date="2017-12" db="EMBL/GenBank/DDBJ databases">
        <title>Hemimetabolous genomes reveal molecular basis of termite eusociality.</title>
        <authorList>
            <person name="Harrison M.C."/>
            <person name="Jongepier E."/>
            <person name="Robertson H.M."/>
            <person name="Arning N."/>
            <person name="Bitard-Feildel T."/>
            <person name="Chao H."/>
            <person name="Childers C.P."/>
            <person name="Dinh H."/>
            <person name="Doddapaneni H."/>
            <person name="Dugan S."/>
            <person name="Gowin J."/>
            <person name="Greiner C."/>
            <person name="Han Y."/>
            <person name="Hu H."/>
            <person name="Hughes D.S.T."/>
            <person name="Huylmans A.-K."/>
            <person name="Kemena C."/>
            <person name="Kremer L.P.M."/>
            <person name="Lee S.L."/>
            <person name="Lopez-Ezquerra A."/>
            <person name="Mallet L."/>
            <person name="Monroy-Kuhn J.M."/>
            <person name="Moser A."/>
            <person name="Murali S.C."/>
            <person name="Muzny D.M."/>
            <person name="Otani S."/>
            <person name="Piulachs M.-D."/>
            <person name="Poelchau M."/>
            <person name="Qu J."/>
            <person name="Schaub F."/>
            <person name="Wada-Katsumata A."/>
            <person name="Worley K.C."/>
            <person name="Xie Q."/>
            <person name="Ylla G."/>
            <person name="Poulsen M."/>
            <person name="Gibbs R.A."/>
            <person name="Schal C."/>
            <person name="Richards S."/>
            <person name="Belles X."/>
            <person name="Korb J."/>
            <person name="Bornberg-Bauer E."/>
        </authorList>
    </citation>
    <scope>NUCLEOTIDE SEQUENCE [LARGE SCALE GENOMIC DNA]</scope>
    <source>
        <tissue evidence="3">Whole body</tissue>
    </source>
</reference>
<dbReference type="AlphaFoldDB" id="A0A2J7QKI4"/>
<gene>
    <name evidence="3" type="ORF">B7P43_G12613</name>
</gene>
<dbReference type="InParanoid" id="A0A2J7QKI4"/>
<proteinExistence type="predicted"/>
<comment type="caution">
    <text evidence="3">The sequence shown here is derived from an EMBL/GenBank/DDBJ whole genome shotgun (WGS) entry which is preliminary data.</text>
</comment>
<feature type="compositionally biased region" description="Basic and acidic residues" evidence="1">
    <location>
        <begin position="136"/>
        <end position="153"/>
    </location>
</feature>
<feature type="region of interest" description="Disordered" evidence="1">
    <location>
        <begin position="136"/>
        <end position="156"/>
    </location>
</feature>
<dbReference type="SMART" id="SM00393">
    <property type="entry name" value="R3H"/>
    <property type="match status" value="1"/>
</dbReference>
<dbReference type="GO" id="GO:0003676">
    <property type="term" value="F:nucleic acid binding"/>
    <property type="evidence" value="ECO:0007669"/>
    <property type="project" value="UniProtKB-UniRule"/>
</dbReference>
<dbReference type="PIRSF" id="PIRSF037943">
    <property type="entry name" value="Sperm-assoc_antigen_PAG7"/>
    <property type="match status" value="1"/>
</dbReference>
<evidence type="ECO:0000256" key="1">
    <source>
        <dbReference type="SAM" id="MobiDB-lite"/>
    </source>
</evidence>
<feature type="domain" description="R3H" evidence="2">
    <location>
        <begin position="44"/>
        <end position="108"/>
    </location>
</feature>
<dbReference type="SUPFAM" id="SSF82708">
    <property type="entry name" value="R3H domain"/>
    <property type="match status" value="1"/>
</dbReference>
<accession>A0A2J7QKI4</accession>
<dbReference type="InterPro" id="IPR001374">
    <property type="entry name" value="R3H_dom"/>
</dbReference>
<dbReference type="InterPro" id="IPR036867">
    <property type="entry name" value="R3H_dom_sf"/>
</dbReference>
<name>A0A2J7QKI4_9NEOP</name>
<evidence type="ECO:0000313" key="4">
    <source>
        <dbReference type="Proteomes" id="UP000235965"/>
    </source>
</evidence>